<dbReference type="CDD" id="cd00096">
    <property type="entry name" value="Ig"/>
    <property type="match status" value="1"/>
</dbReference>
<dbReference type="GO" id="GO:0043005">
    <property type="term" value="C:neuron projection"/>
    <property type="evidence" value="ECO:0007669"/>
    <property type="project" value="TreeGrafter"/>
</dbReference>
<dbReference type="Pfam" id="PF00047">
    <property type="entry name" value="ig"/>
    <property type="match status" value="1"/>
</dbReference>
<organism evidence="8 9">
    <name type="scientific">Calicophoron daubneyi</name>
    <name type="common">Rumen fluke</name>
    <name type="synonym">Paramphistomum daubneyi</name>
    <dbReference type="NCBI Taxonomy" id="300641"/>
    <lineage>
        <taxon>Eukaryota</taxon>
        <taxon>Metazoa</taxon>
        <taxon>Spiralia</taxon>
        <taxon>Lophotrochozoa</taxon>
        <taxon>Platyhelminthes</taxon>
        <taxon>Trematoda</taxon>
        <taxon>Digenea</taxon>
        <taxon>Plagiorchiida</taxon>
        <taxon>Pronocephalata</taxon>
        <taxon>Paramphistomoidea</taxon>
        <taxon>Paramphistomidae</taxon>
        <taxon>Calicophoron</taxon>
    </lineage>
</organism>
<dbReference type="PANTHER" id="PTHR12231:SF253">
    <property type="entry name" value="DPR-INTERACTING PROTEIN ETA, ISOFORM B-RELATED"/>
    <property type="match status" value="1"/>
</dbReference>
<evidence type="ECO:0000256" key="4">
    <source>
        <dbReference type="ARBA" id="ARBA00023319"/>
    </source>
</evidence>
<feature type="transmembrane region" description="Helical" evidence="6">
    <location>
        <begin position="949"/>
        <end position="974"/>
    </location>
</feature>
<proteinExistence type="predicted"/>
<sequence>MRRLMDVEFTVKVLVYSGILSIVASIRNVQVQQVTLSSSVFLICRMEINSNSTTGDIWWTKDGKDIFKRQGLYEFIVPTIRDRIRIHDGLTFQLSNVRKADRGLYVCSVPSTNSEAKDVSMNWMEVARIYLDIIEAPTITQHSPERNVVREGSDVTLFCQWTANPRANITWHRGLSHEQLMVQSARNTDVSGITTEHTIFSSTSSLRGIQIKGPKPRISKLKDGHPVGQYPMLSQRYKIHSNGTLQLPNVSRQDAGIYVCQPQTAKNYQNTSPHFATNGSSPLNLLSFNPANSGHPEEEDGLGNKRQASQVAAHVKVKFLPESHMTKRQPIYLGFNGPGRLPCVIYSYPPVQLLEWRKAEDYRAHQHAFSPNFLNQTIPVNMGTPETWSVVVSAHQLASNPERNSHRTTFWYEWDSVSTEDAWKYQCRGHNALGWGQWSESVDVLVKELPKFRRTPPPTLSVAMNSVISLDCEADGDPPPVISWIRTKRINELEEAEVHSTVPQSSEPVSPTHRRLELTARSSKWRRLALPKTSFVTSEGKIRLFVTKQEDIDGIFHCVASNPVGKIVASVNLTILSATVHSKYTATEFMVTIDTQMFGAWLSWDAPDVIKGRLHIDHPNDVDDSETEDCHYVVYHRIVRSGERWKSARVQPDGVKQVWLGGLVPDEWYAFQVTLWCFVNESALTSQVKYAKTDAYRPSPGIHIPNNSPVFADSHPPPVKSDKDCVLPAPDYLQFIKLSAKGKPEEELITGLQWKQSSFEINTSHRTNKRRMDSLQPALHYRVEYKISMSGVKFGEKDTITLSFRPLENALNSWESLSPVEAPKKAYYFYAGPKETVNHNSLFGPFLSAWEISSTQSPINEHVEGVEGVYFRVRSYGLTCASEPSKELEVDASYLRPVLTMLQNTVAHEQSLLQVISLTDGLSDTINKSSTNSPSVIRTPSILELSGPFWHILSFVLLGIVIMCVLGVLSYAFYRSRCLRKPPNFSCANNVLLTNQFQSELQCSDTHGCREAQIFGSPFAGARGEYEKGSSYIEHNKNVSSSEVIVQWNNKLNEPSCTQADISYSTSGQAVISPSLRQSELIYYLPIKNEQPGSSQTKETILWTDSHVPGFSPFTKRGEIDKVIHIIPPVSKHEHNPKENMISAQDIIIAGLPKTGKMKSERDSTERRGLNSCNTNSTDRTVVQNEVWIDCGHDVLPRPGNGNQTSQILSESTPHFLSTVNANLLNPLTPPAPTYVIFPFEPFECPGDKRSVQINYLSYVPSDNSNETPVSSLCPGHKDERDRARKRLWNQSPQASEL</sequence>
<evidence type="ECO:0000256" key="2">
    <source>
        <dbReference type="ARBA" id="ARBA00022737"/>
    </source>
</evidence>
<dbReference type="SUPFAM" id="SSF48726">
    <property type="entry name" value="Immunoglobulin"/>
    <property type="match status" value="4"/>
</dbReference>
<protein>
    <recommendedName>
        <fullName evidence="7">Ig-like domain-containing protein</fullName>
    </recommendedName>
</protein>
<dbReference type="InterPro" id="IPR007110">
    <property type="entry name" value="Ig-like_dom"/>
</dbReference>
<dbReference type="InterPro" id="IPR013783">
    <property type="entry name" value="Ig-like_fold"/>
</dbReference>
<evidence type="ECO:0000313" key="9">
    <source>
        <dbReference type="Proteomes" id="UP001497525"/>
    </source>
</evidence>
<dbReference type="PANTHER" id="PTHR12231">
    <property type="entry name" value="CTX-RELATED TYPE I TRANSMEMBRANE PROTEIN"/>
    <property type="match status" value="1"/>
</dbReference>
<dbReference type="Proteomes" id="UP001497525">
    <property type="component" value="Unassembled WGS sequence"/>
</dbReference>
<dbReference type="InterPro" id="IPR003599">
    <property type="entry name" value="Ig_sub"/>
</dbReference>
<evidence type="ECO:0000259" key="7">
    <source>
        <dbReference type="PROSITE" id="PS50835"/>
    </source>
</evidence>
<feature type="region of interest" description="Disordered" evidence="5">
    <location>
        <begin position="1155"/>
        <end position="1177"/>
    </location>
</feature>
<dbReference type="InterPro" id="IPR036179">
    <property type="entry name" value="Ig-like_dom_sf"/>
</dbReference>
<reference evidence="8" key="1">
    <citation type="submission" date="2024-06" db="EMBL/GenBank/DDBJ databases">
        <authorList>
            <person name="Liu X."/>
            <person name="Lenzi L."/>
            <person name="Haldenby T S."/>
            <person name="Uol C."/>
        </authorList>
    </citation>
    <scope>NUCLEOTIDE SEQUENCE</scope>
</reference>
<dbReference type="SMART" id="SM00408">
    <property type="entry name" value="IGc2"/>
    <property type="match status" value="3"/>
</dbReference>
<dbReference type="SMART" id="SM00409">
    <property type="entry name" value="IG"/>
    <property type="match status" value="4"/>
</dbReference>
<feature type="compositionally biased region" description="Polar residues" evidence="5">
    <location>
        <begin position="1260"/>
        <end position="1271"/>
    </location>
</feature>
<keyword evidence="6" id="KW-0812">Transmembrane</keyword>
<accession>A0AAV2TLK9</accession>
<keyword evidence="6" id="KW-0472">Membrane</keyword>
<feature type="domain" description="Ig-like" evidence="7">
    <location>
        <begin position="37"/>
        <end position="120"/>
    </location>
</feature>
<keyword evidence="3" id="KW-1015">Disulfide bond</keyword>
<dbReference type="InterPro" id="IPR003598">
    <property type="entry name" value="Ig_sub2"/>
</dbReference>
<dbReference type="EMBL" id="CAXLJL010000478">
    <property type="protein sequence ID" value="CAL5138173.1"/>
    <property type="molecule type" value="Genomic_DNA"/>
</dbReference>
<dbReference type="SUPFAM" id="SSF49265">
    <property type="entry name" value="Fibronectin type III"/>
    <property type="match status" value="1"/>
</dbReference>
<dbReference type="Gene3D" id="2.60.40.10">
    <property type="entry name" value="Immunoglobulins"/>
    <property type="match status" value="4"/>
</dbReference>
<keyword evidence="1" id="KW-0732">Signal</keyword>
<dbReference type="InterPro" id="IPR013151">
    <property type="entry name" value="Immunoglobulin_dom"/>
</dbReference>
<dbReference type="InterPro" id="IPR036116">
    <property type="entry name" value="FN3_sf"/>
</dbReference>
<evidence type="ECO:0000256" key="1">
    <source>
        <dbReference type="ARBA" id="ARBA00022729"/>
    </source>
</evidence>
<feature type="compositionally biased region" description="Polar residues" evidence="5">
    <location>
        <begin position="1289"/>
        <end position="1298"/>
    </location>
</feature>
<dbReference type="PROSITE" id="PS50835">
    <property type="entry name" value="IG_LIKE"/>
    <property type="match status" value="3"/>
</dbReference>
<name>A0AAV2TLK9_CALDB</name>
<feature type="domain" description="Ig-like" evidence="7">
    <location>
        <begin position="137"/>
        <end position="276"/>
    </location>
</feature>
<feature type="domain" description="Ig-like" evidence="7">
    <location>
        <begin position="450"/>
        <end position="574"/>
    </location>
</feature>
<gene>
    <name evidence="8" type="ORF">CDAUBV1_LOCUS12783</name>
</gene>
<evidence type="ECO:0000256" key="3">
    <source>
        <dbReference type="ARBA" id="ARBA00023157"/>
    </source>
</evidence>
<evidence type="ECO:0000256" key="6">
    <source>
        <dbReference type="SAM" id="Phobius"/>
    </source>
</evidence>
<keyword evidence="6" id="KW-1133">Transmembrane helix</keyword>
<keyword evidence="4" id="KW-0393">Immunoglobulin domain</keyword>
<evidence type="ECO:0000256" key="5">
    <source>
        <dbReference type="SAM" id="MobiDB-lite"/>
    </source>
</evidence>
<feature type="region of interest" description="Disordered" evidence="5">
    <location>
        <begin position="1260"/>
        <end position="1298"/>
    </location>
</feature>
<feature type="compositionally biased region" description="Basic and acidic residues" evidence="5">
    <location>
        <begin position="1158"/>
        <end position="1169"/>
    </location>
</feature>
<evidence type="ECO:0000313" key="8">
    <source>
        <dbReference type="EMBL" id="CAL5138173.1"/>
    </source>
</evidence>
<comment type="caution">
    <text evidence="8">The sequence shown here is derived from an EMBL/GenBank/DDBJ whole genome shotgun (WGS) entry which is preliminary data.</text>
</comment>
<keyword evidence="2" id="KW-0677">Repeat</keyword>
<dbReference type="InterPro" id="IPR051170">
    <property type="entry name" value="Neural/epithelial_adhesion"/>
</dbReference>